<reference evidence="1" key="1">
    <citation type="submission" date="2021-03" db="EMBL/GenBank/DDBJ databases">
        <title>Whole genome sequence of Streptomyces bomunensis MMS17-BM035.</title>
        <authorList>
            <person name="Lee J.H."/>
        </authorList>
    </citation>
    <scope>NUCLEOTIDE SEQUENCE</scope>
    <source>
        <strain evidence="1">MMS17-BM035</strain>
    </source>
</reference>
<gene>
    <name evidence="1" type="ORF">JFN87_00855</name>
</gene>
<name>A0A940RSR6_9ACTN</name>
<dbReference type="AlphaFoldDB" id="A0A940RSR6"/>
<evidence type="ECO:0000313" key="2">
    <source>
        <dbReference type="Proteomes" id="UP000670475"/>
    </source>
</evidence>
<organism evidence="1 2">
    <name type="scientific">Streptomyces montanisoli</name>
    <dbReference type="NCBI Taxonomy" id="2798581"/>
    <lineage>
        <taxon>Bacteria</taxon>
        <taxon>Bacillati</taxon>
        <taxon>Actinomycetota</taxon>
        <taxon>Actinomycetes</taxon>
        <taxon>Kitasatosporales</taxon>
        <taxon>Streptomycetaceae</taxon>
        <taxon>Streptomyces</taxon>
    </lineage>
</organism>
<sequence length="49" mass="5056">MSVKAEKAKPAVPVMGSPFENAAAAPAHTCRRALLAGGTAATVMSFRRQ</sequence>
<keyword evidence="2" id="KW-1185">Reference proteome</keyword>
<evidence type="ECO:0000313" key="1">
    <source>
        <dbReference type="EMBL" id="MBP0456052.1"/>
    </source>
</evidence>
<proteinExistence type="predicted"/>
<dbReference type="RefSeq" id="WP_209337837.1">
    <property type="nucleotide sequence ID" value="NZ_JAGIQL010000002.1"/>
</dbReference>
<accession>A0A940RSR6</accession>
<comment type="caution">
    <text evidence="1">The sequence shown here is derived from an EMBL/GenBank/DDBJ whole genome shotgun (WGS) entry which is preliminary data.</text>
</comment>
<protein>
    <submittedName>
        <fullName evidence="1">Uncharacterized protein</fullName>
    </submittedName>
</protein>
<dbReference type="EMBL" id="JAGIQL010000002">
    <property type="protein sequence ID" value="MBP0456052.1"/>
    <property type="molecule type" value="Genomic_DNA"/>
</dbReference>
<dbReference type="Proteomes" id="UP000670475">
    <property type="component" value="Unassembled WGS sequence"/>
</dbReference>